<organism evidence="10 11">
    <name type="scientific">Streptomyces cylindrosporus</name>
    <dbReference type="NCBI Taxonomy" id="2927583"/>
    <lineage>
        <taxon>Bacteria</taxon>
        <taxon>Bacillati</taxon>
        <taxon>Actinomycetota</taxon>
        <taxon>Actinomycetes</taxon>
        <taxon>Kitasatosporales</taxon>
        <taxon>Streptomycetaceae</taxon>
        <taxon>Streptomyces</taxon>
    </lineage>
</organism>
<comment type="similarity">
    <text evidence="1 7">Belongs to the glycosyl hydrolase 28 family.</text>
</comment>
<reference evidence="10" key="1">
    <citation type="submission" date="2022-03" db="EMBL/GenBank/DDBJ databases">
        <title>Streptomyces 7R015 and 7R016 isolated from Barleria lupulina in Thailand.</title>
        <authorList>
            <person name="Kanchanasin P."/>
            <person name="Phongsopitanun W."/>
            <person name="Tanasupawat S."/>
        </authorList>
    </citation>
    <scope>NUCLEOTIDE SEQUENCE</scope>
    <source>
        <strain evidence="10">7R015</strain>
    </source>
</reference>
<dbReference type="InterPro" id="IPR057739">
    <property type="entry name" value="Glyco_hydro_29_N"/>
</dbReference>
<dbReference type="Pfam" id="PF00754">
    <property type="entry name" value="F5_F8_type_C"/>
    <property type="match status" value="1"/>
</dbReference>
<dbReference type="SUPFAM" id="SSF51126">
    <property type="entry name" value="Pectin lyase-like"/>
    <property type="match status" value="1"/>
</dbReference>
<dbReference type="InterPro" id="IPR013785">
    <property type="entry name" value="Aldolase_TIM"/>
</dbReference>
<dbReference type="EMBL" id="JALDAY010000002">
    <property type="protein sequence ID" value="MCI3271116.1"/>
    <property type="molecule type" value="Genomic_DNA"/>
</dbReference>
<dbReference type="InterPro" id="IPR000743">
    <property type="entry name" value="Glyco_hydro_28"/>
</dbReference>
<dbReference type="Pfam" id="PF16499">
    <property type="entry name" value="Melibiase_2"/>
    <property type="match status" value="2"/>
</dbReference>
<evidence type="ECO:0000256" key="3">
    <source>
        <dbReference type="ARBA" id="ARBA00022729"/>
    </source>
</evidence>
<feature type="chain" id="PRO_5045562933" description="Alpha-galactosidase" evidence="8">
    <location>
        <begin position="32"/>
        <end position="1498"/>
    </location>
</feature>
<accession>A0ABS9Y1M2</accession>
<dbReference type="Pfam" id="PF00295">
    <property type="entry name" value="Glyco_hydro_28"/>
    <property type="match status" value="1"/>
</dbReference>
<keyword evidence="11" id="KW-1185">Reference proteome</keyword>
<dbReference type="SUPFAM" id="SSF51011">
    <property type="entry name" value="Glycosyl hydrolase domain"/>
    <property type="match status" value="1"/>
</dbReference>
<dbReference type="InterPro" id="IPR017853">
    <property type="entry name" value="GH"/>
</dbReference>
<dbReference type="GO" id="GO:0016787">
    <property type="term" value="F:hydrolase activity"/>
    <property type="evidence" value="ECO:0007669"/>
    <property type="project" value="UniProtKB-KW"/>
</dbReference>
<dbReference type="Gene3D" id="2.60.120.260">
    <property type="entry name" value="Galactose-binding domain-like"/>
    <property type="match status" value="1"/>
</dbReference>
<keyword evidence="4 7" id="KW-0378">Hydrolase</keyword>
<dbReference type="Gene3D" id="2.60.40.1180">
    <property type="entry name" value="Golgi alpha-mannosidase II"/>
    <property type="match status" value="1"/>
</dbReference>
<gene>
    <name evidence="10" type="ORF">MQP27_08325</name>
</gene>
<protein>
    <recommendedName>
        <fullName evidence="6">Alpha-galactosidase</fullName>
        <ecNumber evidence="6">3.2.1.22</ecNumber>
    </recommendedName>
    <alternativeName>
        <fullName evidence="6">Melibiase</fullName>
    </alternativeName>
</protein>
<dbReference type="Pfam" id="PF17801">
    <property type="entry name" value="Melibiase_C"/>
    <property type="match status" value="1"/>
</dbReference>
<feature type="domain" description="F5/8 type C" evidence="9">
    <location>
        <begin position="912"/>
        <end position="1043"/>
    </location>
</feature>
<evidence type="ECO:0000256" key="2">
    <source>
        <dbReference type="ARBA" id="ARBA00009743"/>
    </source>
</evidence>
<dbReference type="InterPro" id="IPR002241">
    <property type="entry name" value="Glyco_hydro_27"/>
</dbReference>
<dbReference type="PANTHER" id="PTHR11452">
    <property type="entry name" value="ALPHA-GALACTOSIDASE/ALPHA-N-ACETYLGALACTOSAMINIDASE"/>
    <property type="match status" value="1"/>
</dbReference>
<evidence type="ECO:0000256" key="7">
    <source>
        <dbReference type="RuleBase" id="RU361169"/>
    </source>
</evidence>
<dbReference type="EC" id="3.2.1.22" evidence="6"/>
<keyword evidence="3 8" id="KW-0732">Signal</keyword>
<dbReference type="PANTHER" id="PTHR11452:SF75">
    <property type="entry name" value="ALPHA-GALACTOSIDASE MEL1"/>
    <property type="match status" value="1"/>
</dbReference>
<feature type="signal peptide" evidence="8">
    <location>
        <begin position="1"/>
        <end position="31"/>
    </location>
</feature>
<evidence type="ECO:0000259" key="9">
    <source>
        <dbReference type="PROSITE" id="PS50022"/>
    </source>
</evidence>
<dbReference type="Gene3D" id="3.20.20.80">
    <property type="entry name" value="Glycosidases"/>
    <property type="match status" value="1"/>
</dbReference>
<name>A0ABS9Y1M2_9ACTN</name>
<dbReference type="InterPro" id="IPR013780">
    <property type="entry name" value="Glyco_hydro_b"/>
</dbReference>
<dbReference type="Proteomes" id="UP001165269">
    <property type="component" value="Unassembled WGS sequence"/>
</dbReference>
<keyword evidence="5 7" id="KW-0326">Glycosidase</keyword>
<evidence type="ECO:0000256" key="5">
    <source>
        <dbReference type="ARBA" id="ARBA00023295"/>
    </source>
</evidence>
<dbReference type="SUPFAM" id="SSF49785">
    <property type="entry name" value="Galactose-binding domain-like"/>
    <property type="match status" value="1"/>
</dbReference>
<dbReference type="InterPro" id="IPR012334">
    <property type="entry name" value="Pectin_lyas_fold"/>
</dbReference>
<evidence type="ECO:0000256" key="6">
    <source>
        <dbReference type="RuleBase" id="RU361168"/>
    </source>
</evidence>
<dbReference type="Pfam" id="PF01120">
    <property type="entry name" value="Alpha_L_fucos"/>
    <property type="match status" value="1"/>
</dbReference>
<evidence type="ECO:0000313" key="10">
    <source>
        <dbReference type="EMBL" id="MCI3271116.1"/>
    </source>
</evidence>
<dbReference type="RefSeq" id="WP_242763063.1">
    <property type="nucleotide sequence ID" value="NZ_JALDAY010000002.1"/>
</dbReference>
<dbReference type="Gene3D" id="3.20.20.70">
    <property type="entry name" value="Aldolase class I"/>
    <property type="match status" value="1"/>
</dbReference>
<dbReference type="InterPro" id="IPR008979">
    <property type="entry name" value="Galactose-bd-like_sf"/>
</dbReference>
<comment type="catalytic activity">
    <reaction evidence="6">
        <text>Hydrolysis of terminal, non-reducing alpha-D-galactose residues in alpha-D-galactosides, including galactose oligosaccharides, galactomannans and galactolipids.</text>
        <dbReference type="EC" id="3.2.1.22"/>
    </reaction>
</comment>
<dbReference type="InterPro" id="IPR000421">
    <property type="entry name" value="FA58C"/>
</dbReference>
<dbReference type="SUPFAM" id="SSF51445">
    <property type="entry name" value="(Trans)glycosidases"/>
    <property type="match status" value="2"/>
</dbReference>
<dbReference type="Gene3D" id="2.160.20.10">
    <property type="entry name" value="Single-stranded right-handed beta-helix, Pectin lyase-like"/>
    <property type="match status" value="1"/>
</dbReference>
<dbReference type="PRINTS" id="PR00740">
    <property type="entry name" value="GLHYDRLASE27"/>
</dbReference>
<sequence length="1498" mass="161826">MKPPTPRRRAAATVLFVLAVVLGLAHPAALAAPHTAPQAAVYDVRDYGAKGDGSANDTPAINKAITAANSAGGGTVRFPAGKYKSKNTIHMKSNVTLQVDTGATVQGSSADTYDAPESNPNDKYQDYGHSHFHNAMIYGDRLTNIGFVGGGVIDGAGNLITGNPKSGEADKIISLTRCDGLRIGDGLTLRRGGHFAALINGCKNVTSDHLTIDTASDRDGWNIISTTDVTVTNANIKANDDALVFKSDYALGAKLPNGHVRVSDSYLSARCCNALMFGSETCGDFSDYQFEKIRIEGADKSGLGMVSMDGAKISDVHYRDITMTGVHSPIMQKIGTRKRCGNSPGIGSISDITYDNVTATGNTPSFSPTLWGETGHRIHGVTFNNVDITVPGGNGTMSTAVPSNDPNDYNPKAIGTRPAYGWYLHNADDVQFTDSSVEFAADDGRPAVIANAASGIRFTRFSAQKGAHSPFDVGFQDVTGGCLTDSHNTSGGALRVSGTQDCGTAARPLDLDNPRQDFLRGSVGGLFLHWGLRTAPAHTSCTAWENDVTSGGWSPDYWVNEAQKLHTQYLVLATFHSRLGYARPWPSKIPGSCATRRDFLGELISAAKAKGMKVILYMTNDPQWHDEGGHEWLDSAAYSAYKGKNVDLTTNDGFGQFSYDNFFEVMDRYPDLGGFWIDNDNAYWESHDLYRQIYQKRPNYTLSNNNEDTPIMDMISNEQKTGMTPAYDYPQAVYTAQPRLTEADFKLPSAGAWWYDGSNPSVDKKLALGRLITNAGSSVKALMAETAQVNGRFPSNQAAFNTFADSYLDPIWESLRGTEGGGYMCGGLKPGFWNDGAHGVTTISRADPNLQYVHVLTPPSTSTLRIRDNGYRIASVTNLRTGAAVSWTQSGGVLTLTGLGAWDPYDTVFKVTTAGRQGILTGVKVTASASASGHPATAAGDGDYLTYWDSNKTLPVSLTFDLGSAKKVQYIGLNQREDSVAYARSDTEQSARIKDYKVYLSDDGTNWGSPVKTGQLPSRRGIQGIDLTAAGARYVRLQVDTTWAASTDSTRYKRLRIDEAWIGTSYATPAAAYAPMSDNGQSLRPAMGWSSWSFVRRWPTEAKIKAQADALAASGLKDHGFVYVNLDDFWQKCDSNGFVVDSFGRWAVDSAKFPSGIKALADYVHSKGLKFGFYVTPGIAKSAVTRNTPIEGTSYHAKDIADTSKTEKNYNCKNMYYIDYGKPGAQEFVNSWAKQFASWGVDYLKIDGVGSQDIPDVQAWDKALRNSGRPINFALSNNLPIANAATWRQLANSWRTQGDVECYCGPGDNGSGYPLTDWSHVSARFTSAANWQQYAGPGGWNDLDSLEIGNGDQVGLTADQRRSHFTLWAMAASPLLLGTDLTHLDTVDKAMLTNDRLISVDQDGVAAKRVVNSGVKQVWSKRESNGAYVVALFNTGTSGSTTVSVNWSQVGFTGSGDVTDLWSGSHKGEIADSYSATLRPGETRLIRVNPVNSALRGQ</sequence>
<evidence type="ECO:0000313" key="11">
    <source>
        <dbReference type="Proteomes" id="UP001165269"/>
    </source>
</evidence>
<evidence type="ECO:0000256" key="8">
    <source>
        <dbReference type="SAM" id="SignalP"/>
    </source>
</evidence>
<evidence type="ECO:0000256" key="4">
    <source>
        <dbReference type="ARBA" id="ARBA00022801"/>
    </source>
</evidence>
<dbReference type="CDD" id="cd14792">
    <property type="entry name" value="GH27"/>
    <property type="match status" value="1"/>
</dbReference>
<comment type="caution">
    <text evidence="10">The sequence shown here is derived from an EMBL/GenBank/DDBJ whole genome shotgun (WGS) entry which is preliminary data.</text>
</comment>
<dbReference type="InterPro" id="IPR011050">
    <property type="entry name" value="Pectin_lyase_fold/virulence"/>
</dbReference>
<dbReference type="PROSITE" id="PS50022">
    <property type="entry name" value="FA58C_3"/>
    <property type="match status" value="1"/>
</dbReference>
<evidence type="ECO:0000256" key="1">
    <source>
        <dbReference type="ARBA" id="ARBA00008834"/>
    </source>
</evidence>
<comment type="similarity">
    <text evidence="2 6">Belongs to the glycosyl hydrolase 27 family.</text>
</comment>
<dbReference type="InterPro" id="IPR041233">
    <property type="entry name" value="Melibiase_C"/>
</dbReference>
<keyword evidence="6" id="KW-1015">Disulfide bond</keyword>
<proteinExistence type="inferred from homology"/>